<organism evidence="1 2">
    <name type="scientific">Porites lobata</name>
    <dbReference type="NCBI Taxonomy" id="104759"/>
    <lineage>
        <taxon>Eukaryota</taxon>
        <taxon>Metazoa</taxon>
        <taxon>Cnidaria</taxon>
        <taxon>Anthozoa</taxon>
        <taxon>Hexacorallia</taxon>
        <taxon>Scleractinia</taxon>
        <taxon>Fungiina</taxon>
        <taxon>Poritidae</taxon>
        <taxon>Porites</taxon>
    </lineage>
</organism>
<feature type="non-terminal residue" evidence="1">
    <location>
        <position position="1"/>
    </location>
</feature>
<keyword evidence="2" id="KW-1185">Reference proteome</keyword>
<evidence type="ECO:0000313" key="2">
    <source>
        <dbReference type="Proteomes" id="UP001159405"/>
    </source>
</evidence>
<dbReference type="Proteomes" id="UP001159405">
    <property type="component" value="Unassembled WGS sequence"/>
</dbReference>
<evidence type="ECO:0000313" key="1">
    <source>
        <dbReference type="EMBL" id="CAH3103210.1"/>
    </source>
</evidence>
<gene>
    <name evidence="1" type="ORF">PLOB_00011204</name>
</gene>
<dbReference type="EMBL" id="CALNXK010000016">
    <property type="protein sequence ID" value="CAH3103210.1"/>
    <property type="molecule type" value="Genomic_DNA"/>
</dbReference>
<comment type="caution">
    <text evidence="1">The sequence shown here is derived from an EMBL/GenBank/DDBJ whole genome shotgun (WGS) entry which is preliminary data.</text>
</comment>
<proteinExistence type="predicted"/>
<reference evidence="1 2" key="1">
    <citation type="submission" date="2022-05" db="EMBL/GenBank/DDBJ databases">
        <authorList>
            <consortium name="Genoscope - CEA"/>
            <person name="William W."/>
        </authorList>
    </citation>
    <scope>NUCLEOTIDE SEQUENCE [LARGE SCALE GENOMIC DNA]</scope>
</reference>
<sequence>NDCNFPAHAKAKQCKANICLHVLRVCKKERYSQIVLPNLAYGLSFHDASDTDLSVFQQFLDPCRKLPFISVPLNIRCLLHKQDKAILGKVKHCDNHPLKVCFP</sequence>
<feature type="non-terminal residue" evidence="1">
    <location>
        <position position="103"/>
    </location>
</feature>
<protein>
    <submittedName>
        <fullName evidence="1">Uncharacterized protein</fullName>
    </submittedName>
</protein>
<name>A0ABN8NBM5_9CNID</name>
<accession>A0ABN8NBM5</accession>